<dbReference type="AlphaFoldDB" id="A0A1L3SZC7"/>
<proteinExistence type="inferred from homology"/>
<dbReference type="InterPro" id="IPR007712">
    <property type="entry name" value="RelE/ParE_toxin"/>
</dbReference>
<dbReference type="InterPro" id="IPR051803">
    <property type="entry name" value="TA_system_RelE-like_toxin"/>
</dbReference>
<dbReference type="Gene3D" id="3.30.2310.20">
    <property type="entry name" value="RelE-like"/>
    <property type="match status" value="1"/>
</dbReference>
<dbReference type="Pfam" id="PF05016">
    <property type="entry name" value="ParE_toxin"/>
    <property type="match status" value="1"/>
</dbReference>
<evidence type="ECO:0000313" key="3">
    <source>
        <dbReference type="EMBL" id="APH74711.1"/>
    </source>
</evidence>
<dbReference type="STRING" id="1670800.BSQ44_19485"/>
<dbReference type="PANTHER" id="PTHR33755">
    <property type="entry name" value="TOXIN PARE1-RELATED"/>
    <property type="match status" value="1"/>
</dbReference>
<protein>
    <recommendedName>
        <fullName evidence="5">Addiction module toxin RelE</fullName>
    </recommendedName>
</protein>
<sequence>MNVLWTRPSLADIEEVQDFIAAENPAAAHRLVDELFERTERLLSHNPHAGRIGRVSGTRELVLSGTAFIVAYRVTTRVEILAVVHSARDWPREFT</sequence>
<evidence type="ECO:0008006" key="5">
    <source>
        <dbReference type="Google" id="ProtNLM"/>
    </source>
</evidence>
<dbReference type="KEGG" id="meso:BSQ44_19485"/>
<evidence type="ECO:0000256" key="1">
    <source>
        <dbReference type="ARBA" id="ARBA00006226"/>
    </source>
</evidence>
<comment type="similarity">
    <text evidence="1">Belongs to the RelE toxin family.</text>
</comment>
<dbReference type="InterPro" id="IPR035093">
    <property type="entry name" value="RelE/ParE_toxin_dom_sf"/>
</dbReference>
<evidence type="ECO:0000313" key="4">
    <source>
        <dbReference type="Proteomes" id="UP000182840"/>
    </source>
</evidence>
<organism evidence="3 4">
    <name type="scientific">Aquibium oceanicum</name>
    <dbReference type="NCBI Taxonomy" id="1670800"/>
    <lineage>
        <taxon>Bacteria</taxon>
        <taxon>Pseudomonadati</taxon>
        <taxon>Pseudomonadota</taxon>
        <taxon>Alphaproteobacteria</taxon>
        <taxon>Hyphomicrobiales</taxon>
        <taxon>Phyllobacteriaceae</taxon>
        <taxon>Aquibium</taxon>
    </lineage>
</organism>
<gene>
    <name evidence="3" type="ORF">BSQ44_19485</name>
</gene>
<keyword evidence="4" id="KW-1185">Reference proteome</keyword>
<dbReference type="Proteomes" id="UP000182840">
    <property type="component" value="Chromosome"/>
</dbReference>
<evidence type="ECO:0000256" key="2">
    <source>
        <dbReference type="ARBA" id="ARBA00022649"/>
    </source>
</evidence>
<name>A0A1L3SZC7_9HYPH</name>
<dbReference type="OrthoDB" id="595470at2"/>
<accession>A0A1L3SZC7</accession>
<reference evidence="4" key="1">
    <citation type="submission" date="2016-11" db="EMBL/GenBank/DDBJ databases">
        <title>Mesorhizobium oceanicum sp. nov., isolated from deep seawater in South China Sea.</title>
        <authorList>
            <person name="Fu G.-Y."/>
        </authorList>
    </citation>
    <scope>NUCLEOTIDE SEQUENCE [LARGE SCALE GENOMIC DNA]</scope>
    <source>
        <strain evidence="4">B7</strain>
    </source>
</reference>
<dbReference type="EMBL" id="CP018171">
    <property type="protein sequence ID" value="APH74711.1"/>
    <property type="molecule type" value="Genomic_DNA"/>
</dbReference>
<dbReference type="NCBIfam" id="TIGR02385">
    <property type="entry name" value="RelE_StbE"/>
    <property type="match status" value="1"/>
</dbReference>
<dbReference type="RefSeq" id="WP_072608168.1">
    <property type="nucleotide sequence ID" value="NZ_CP018171.1"/>
</dbReference>
<keyword evidence="2" id="KW-1277">Toxin-antitoxin system</keyword>
<dbReference type="PANTHER" id="PTHR33755:SF6">
    <property type="entry name" value="PLASMID STABILIZATION SYSTEM PROTEIN"/>
    <property type="match status" value="1"/>
</dbReference>